<evidence type="ECO:0000313" key="1">
    <source>
        <dbReference type="Ensembl" id="ENSCMIP00000010778.1"/>
    </source>
</evidence>
<keyword evidence="2" id="KW-1185">Reference proteome</keyword>
<reference evidence="2" key="3">
    <citation type="journal article" date="2014" name="Nature">
        <title>Elephant shark genome provides unique insights into gnathostome evolution.</title>
        <authorList>
            <consortium name="International Elephant Shark Genome Sequencing Consortium"/>
            <person name="Venkatesh B."/>
            <person name="Lee A.P."/>
            <person name="Ravi V."/>
            <person name="Maurya A.K."/>
            <person name="Lian M.M."/>
            <person name="Swann J.B."/>
            <person name="Ohta Y."/>
            <person name="Flajnik M.F."/>
            <person name="Sutoh Y."/>
            <person name="Kasahara M."/>
            <person name="Hoon S."/>
            <person name="Gangu V."/>
            <person name="Roy S.W."/>
            <person name="Irimia M."/>
            <person name="Korzh V."/>
            <person name="Kondrychyn I."/>
            <person name="Lim Z.W."/>
            <person name="Tay B.H."/>
            <person name="Tohari S."/>
            <person name="Kong K.W."/>
            <person name="Ho S."/>
            <person name="Lorente-Galdos B."/>
            <person name="Quilez J."/>
            <person name="Marques-Bonet T."/>
            <person name="Raney B.J."/>
            <person name="Ingham P.W."/>
            <person name="Tay A."/>
            <person name="Hillier L.W."/>
            <person name="Minx P."/>
            <person name="Boehm T."/>
            <person name="Wilson R.K."/>
            <person name="Brenner S."/>
            <person name="Warren W.C."/>
        </authorList>
    </citation>
    <scope>NUCLEOTIDE SEQUENCE [LARGE SCALE GENOMIC DNA]</scope>
</reference>
<dbReference type="STRING" id="7868.ENSCMIP00000010778"/>
<dbReference type="OMA" id="NIYGRQY"/>
<organism evidence="1 2">
    <name type="scientific">Callorhinchus milii</name>
    <name type="common">Ghost shark</name>
    <dbReference type="NCBI Taxonomy" id="7868"/>
    <lineage>
        <taxon>Eukaryota</taxon>
        <taxon>Metazoa</taxon>
        <taxon>Chordata</taxon>
        <taxon>Craniata</taxon>
        <taxon>Vertebrata</taxon>
        <taxon>Chondrichthyes</taxon>
        <taxon>Holocephali</taxon>
        <taxon>Chimaeriformes</taxon>
        <taxon>Callorhinchidae</taxon>
        <taxon>Callorhinchus</taxon>
    </lineage>
</organism>
<reference evidence="2" key="1">
    <citation type="journal article" date="2006" name="Science">
        <title>Ancient noncoding elements conserved in the human genome.</title>
        <authorList>
            <person name="Venkatesh B."/>
            <person name="Kirkness E.F."/>
            <person name="Loh Y.H."/>
            <person name="Halpern A.L."/>
            <person name="Lee A.P."/>
            <person name="Johnson J."/>
            <person name="Dandona N."/>
            <person name="Viswanathan L.D."/>
            <person name="Tay A."/>
            <person name="Venter J.C."/>
            <person name="Strausberg R.L."/>
            <person name="Brenner S."/>
        </authorList>
    </citation>
    <scope>NUCLEOTIDE SEQUENCE [LARGE SCALE GENOMIC DNA]</scope>
</reference>
<accession>A0A4W3H218</accession>
<name>A0A4W3H218_CALMI</name>
<protein>
    <submittedName>
        <fullName evidence="1">Uncharacterized protein</fullName>
    </submittedName>
</protein>
<dbReference type="InParanoid" id="A0A4W3H218"/>
<reference evidence="2" key="2">
    <citation type="journal article" date="2007" name="PLoS Biol.">
        <title>Survey sequencing and comparative analysis of the elephant shark (Callorhinchus milii) genome.</title>
        <authorList>
            <person name="Venkatesh B."/>
            <person name="Kirkness E.F."/>
            <person name="Loh Y.H."/>
            <person name="Halpern A.L."/>
            <person name="Lee A.P."/>
            <person name="Johnson J."/>
            <person name="Dandona N."/>
            <person name="Viswanathan L.D."/>
            <person name="Tay A."/>
            <person name="Venter J.C."/>
            <person name="Strausberg R.L."/>
            <person name="Brenner S."/>
        </authorList>
    </citation>
    <scope>NUCLEOTIDE SEQUENCE [LARGE SCALE GENOMIC DNA]</scope>
</reference>
<sequence>MAAFVAKNRRTTLERAEKFVSPLYFTDVNLRGRLFGARCPVDSLSYFLTPSRIPYEEAVKRDFKAAKVGDSFGPT</sequence>
<reference evidence="1" key="5">
    <citation type="submission" date="2025-09" db="UniProtKB">
        <authorList>
            <consortium name="Ensembl"/>
        </authorList>
    </citation>
    <scope>IDENTIFICATION</scope>
</reference>
<dbReference type="GeneTree" id="ENSGT01030000234638"/>
<proteinExistence type="predicted"/>
<dbReference type="Ensembl" id="ENSCMIT00000011055.1">
    <property type="protein sequence ID" value="ENSCMIP00000010778.1"/>
    <property type="gene ID" value="ENSCMIG00000005677.1"/>
</dbReference>
<evidence type="ECO:0000313" key="2">
    <source>
        <dbReference type="Proteomes" id="UP000314986"/>
    </source>
</evidence>
<reference evidence="1" key="4">
    <citation type="submission" date="2025-08" db="UniProtKB">
        <authorList>
            <consortium name="Ensembl"/>
        </authorList>
    </citation>
    <scope>IDENTIFICATION</scope>
</reference>
<dbReference type="AlphaFoldDB" id="A0A4W3H218"/>
<dbReference type="Proteomes" id="UP000314986">
    <property type="component" value="Unassembled WGS sequence"/>
</dbReference>